<dbReference type="SUPFAM" id="SSF53850">
    <property type="entry name" value="Periplasmic binding protein-like II"/>
    <property type="match status" value="1"/>
</dbReference>
<evidence type="ECO:0000313" key="2">
    <source>
        <dbReference type="Proteomes" id="UP000249688"/>
    </source>
</evidence>
<protein>
    <submittedName>
        <fullName evidence="1">NitT/TauT family transport system substrate-binding protein</fullName>
    </submittedName>
</protein>
<reference evidence="1 2" key="1">
    <citation type="submission" date="2018-06" db="EMBL/GenBank/DDBJ databases">
        <title>Genomic Encyclopedia of Archaeal and Bacterial Type Strains, Phase II (KMG-II): from individual species to whole genera.</title>
        <authorList>
            <person name="Goeker M."/>
        </authorList>
    </citation>
    <scope>NUCLEOTIDE SEQUENCE [LARGE SCALE GENOMIC DNA]</scope>
    <source>
        <strain evidence="1 2">DSM 24525</strain>
    </source>
</reference>
<dbReference type="InterPro" id="IPR006311">
    <property type="entry name" value="TAT_signal"/>
</dbReference>
<dbReference type="PANTHER" id="PTHR30024">
    <property type="entry name" value="ALIPHATIC SULFONATES-BINDING PROTEIN-RELATED"/>
    <property type="match status" value="1"/>
</dbReference>
<comment type="caution">
    <text evidence="1">The sequence shown here is derived from an EMBL/GenBank/DDBJ whole genome shotgun (WGS) entry which is preliminary data.</text>
</comment>
<keyword evidence="2" id="KW-1185">Reference proteome</keyword>
<gene>
    <name evidence="1" type="ORF">C8P66_103218</name>
</gene>
<evidence type="ECO:0000313" key="1">
    <source>
        <dbReference type="EMBL" id="PZW49191.1"/>
    </source>
</evidence>
<accession>A0A2W7JBW1</accession>
<dbReference type="Pfam" id="PF13379">
    <property type="entry name" value="NMT1_2"/>
    <property type="match status" value="1"/>
</dbReference>
<dbReference type="Proteomes" id="UP000249688">
    <property type="component" value="Unassembled WGS sequence"/>
</dbReference>
<organism evidence="1 2">
    <name type="scientific">Humitalea rosea</name>
    <dbReference type="NCBI Taxonomy" id="990373"/>
    <lineage>
        <taxon>Bacteria</taxon>
        <taxon>Pseudomonadati</taxon>
        <taxon>Pseudomonadota</taxon>
        <taxon>Alphaproteobacteria</taxon>
        <taxon>Acetobacterales</taxon>
        <taxon>Roseomonadaceae</taxon>
        <taxon>Humitalea</taxon>
    </lineage>
</organism>
<dbReference type="AlphaFoldDB" id="A0A2W7JBW1"/>
<sequence>MCDRYGSSALPDFAAISSAQGLGGKGSGRRGMLKATAASVLTMAIGPGLSGAAHAATGSLKSTHGTGFCNLNLFLAHALQMARADGTEIEFVNTPTSAEMVTFLGMGQVDLGLMPYTSFMALFNAGAPVKIVAGGGIEGCSIVARPGLDTPEKLRGKTLGTFQLDTLEVLPYDYLKKHGVAFRDVTVRYMGNTPEAVEAFKAGAIDWICTIEPYATALINDVPGSVRLSDGRDIYGPGYTDCVLASRASLIQENPQALKNVIKGMFRAQLMAEAQPQAALDKLVGPYYKTSMENARIAMQKQPAVVDARSQTDFILSRTDSLVEMGYITKKPTRDAIDWTLLEQVIAENQDIYSQLKFKSA</sequence>
<dbReference type="PROSITE" id="PS51318">
    <property type="entry name" value="TAT"/>
    <property type="match status" value="1"/>
</dbReference>
<name>A0A2W7JBW1_9PROT</name>
<dbReference type="OrthoDB" id="506341at2"/>
<dbReference type="EMBL" id="QKYU01000003">
    <property type="protein sequence ID" value="PZW49191.1"/>
    <property type="molecule type" value="Genomic_DNA"/>
</dbReference>
<proteinExistence type="predicted"/>
<dbReference type="Gene3D" id="3.40.190.10">
    <property type="entry name" value="Periplasmic binding protein-like II"/>
    <property type="match status" value="2"/>
</dbReference>